<dbReference type="STRING" id="517417.Cpar_0940"/>
<feature type="transmembrane region" description="Helical" evidence="2">
    <location>
        <begin position="42"/>
        <end position="69"/>
    </location>
</feature>
<evidence type="ECO:0000256" key="2">
    <source>
        <dbReference type="SAM" id="Phobius"/>
    </source>
</evidence>
<evidence type="ECO:0000256" key="1">
    <source>
        <dbReference type="SAM" id="MobiDB-lite"/>
    </source>
</evidence>
<gene>
    <name evidence="3" type="ordered locus">Cpar_0940</name>
</gene>
<accession>B3QN47</accession>
<keyword evidence="2" id="KW-1133">Transmembrane helix</keyword>
<keyword evidence="2" id="KW-0472">Membrane</keyword>
<name>B3QN47_CHLP8</name>
<feature type="region of interest" description="Disordered" evidence="1">
    <location>
        <begin position="1"/>
        <end position="20"/>
    </location>
</feature>
<dbReference type="Proteomes" id="UP000008811">
    <property type="component" value="Chromosome"/>
</dbReference>
<dbReference type="HOGENOM" id="CLU_1902942_0_0_10"/>
<sequence length="133" mass="14064">MEDKNASVLPPVKSGQDSSELGSLQEISGDIEALTGPSTKEVLMGVGLLLILSVVFFFIRNAFVGYLVGPAMKRSPNNAAMAGWGLFGGLFFASAILCVALFGKIFLTMFVVIPLSIAMILCFVLAVVMSAKK</sequence>
<dbReference type="RefSeq" id="WP_012502183.1">
    <property type="nucleotide sequence ID" value="NC_011027.1"/>
</dbReference>
<proteinExistence type="predicted"/>
<feature type="transmembrane region" description="Helical" evidence="2">
    <location>
        <begin position="109"/>
        <end position="131"/>
    </location>
</feature>
<keyword evidence="4" id="KW-1185">Reference proteome</keyword>
<dbReference type="EMBL" id="CP001099">
    <property type="protein sequence ID" value="ACF11350.1"/>
    <property type="molecule type" value="Genomic_DNA"/>
</dbReference>
<dbReference type="KEGG" id="cpc:Cpar_0940"/>
<protein>
    <submittedName>
        <fullName evidence="3">Uncharacterized protein</fullName>
    </submittedName>
</protein>
<evidence type="ECO:0000313" key="3">
    <source>
        <dbReference type="EMBL" id="ACF11350.1"/>
    </source>
</evidence>
<dbReference type="AlphaFoldDB" id="B3QN47"/>
<evidence type="ECO:0000313" key="4">
    <source>
        <dbReference type="Proteomes" id="UP000008811"/>
    </source>
</evidence>
<organism evidence="3 4">
    <name type="scientific">Chlorobaculum parvum (strain DSM 263 / NCIMB 8327)</name>
    <name type="common">Chlorobium vibrioforme subsp. thiosulfatophilum</name>
    <dbReference type="NCBI Taxonomy" id="517417"/>
    <lineage>
        <taxon>Bacteria</taxon>
        <taxon>Pseudomonadati</taxon>
        <taxon>Chlorobiota</taxon>
        <taxon>Chlorobiia</taxon>
        <taxon>Chlorobiales</taxon>
        <taxon>Chlorobiaceae</taxon>
        <taxon>Chlorobaculum</taxon>
    </lineage>
</organism>
<reference evidence="3" key="1">
    <citation type="submission" date="2008-06" db="EMBL/GenBank/DDBJ databases">
        <title>Complete sequence of Chlorobaculum parvum NCIB 8327.</title>
        <authorList>
            <consortium name="US DOE Joint Genome Institute"/>
            <person name="Lucas S."/>
            <person name="Copeland A."/>
            <person name="Lapidus A."/>
            <person name="Glavina del Rio T."/>
            <person name="Dalin E."/>
            <person name="Tice H."/>
            <person name="Bruce D."/>
            <person name="Goodwin L."/>
            <person name="Pitluck S."/>
            <person name="Schmutz J."/>
            <person name="Larimer F."/>
            <person name="Land M."/>
            <person name="Hauser L."/>
            <person name="Kyrpides N."/>
            <person name="Mikhailova N."/>
            <person name="Zhao F."/>
            <person name="Li T."/>
            <person name="Liu Z."/>
            <person name="Overmann J."/>
            <person name="Bryant D.A."/>
            <person name="Richardson P."/>
        </authorList>
    </citation>
    <scope>NUCLEOTIDE SEQUENCE [LARGE SCALE GENOMIC DNA]</scope>
    <source>
        <strain evidence="3">NCIB 8327</strain>
    </source>
</reference>
<keyword evidence="2" id="KW-0812">Transmembrane</keyword>
<feature type="transmembrane region" description="Helical" evidence="2">
    <location>
        <begin position="81"/>
        <end position="103"/>
    </location>
</feature>